<accession>A0A813KJI3</accession>
<reference evidence="2" key="1">
    <citation type="submission" date="2021-02" db="EMBL/GenBank/DDBJ databases">
        <authorList>
            <person name="Dougan E. K."/>
            <person name="Rhodes N."/>
            <person name="Thang M."/>
            <person name="Chan C."/>
        </authorList>
    </citation>
    <scope>NUCLEOTIDE SEQUENCE</scope>
</reference>
<feature type="non-terminal residue" evidence="2">
    <location>
        <position position="1"/>
    </location>
</feature>
<feature type="compositionally biased region" description="Basic and acidic residues" evidence="1">
    <location>
        <begin position="170"/>
        <end position="187"/>
    </location>
</feature>
<proteinExistence type="predicted"/>
<evidence type="ECO:0000313" key="3">
    <source>
        <dbReference type="Proteomes" id="UP000626109"/>
    </source>
</evidence>
<evidence type="ECO:0000256" key="1">
    <source>
        <dbReference type="SAM" id="MobiDB-lite"/>
    </source>
</evidence>
<organism evidence="2 3">
    <name type="scientific">Polarella glacialis</name>
    <name type="common">Dinoflagellate</name>
    <dbReference type="NCBI Taxonomy" id="89957"/>
    <lineage>
        <taxon>Eukaryota</taxon>
        <taxon>Sar</taxon>
        <taxon>Alveolata</taxon>
        <taxon>Dinophyceae</taxon>
        <taxon>Suessiales</taxon>
        <taxon>Suessiaceae</taxon>
        <taxon>Polarella</taxon>
    </lineage>
</organism>
<feature type="compositionally biased region" description="Basic and acidic residues" evidence="1">
    <location>
        <begin position="1"/>
        <end position="18"/>
    </location>
</feature>
<feature type="compositionally biased region" description="Low complexity" evidence="1">
    <location>
        <begin position="206"/>
        <end position="221"/>
    </location>
</feature>
<gene>
    <name evidence="2" type="ORF">PGLA2088_LOCUS32526</name>
</gene>
<comment type="caution">
    <text evidence="2">The sequence shown here is derived from an EMBL/GenBank/DDBJ whole genome shotgun (WGS) entry which is preliminary data.</text>
</comment>
<feature type="compositionally biased region" description="Basic and acidic residues" evidence="1">
    <location>
        <begin position="43"/>
        <end position="54"/>
    </location>
</feature>
<feature type="region of interest" description="Disordered" evidence="1">
    <location>
        <begin position="170"/>
        <end position="221"/>
    </location>
</feature>
<dbReference type="EMBL" id="CAJNNW010030164">
    <property type="protein sequence ID" value="CAE8702654.1"/>
    <property type="molecule type" value="Genomic_DNA"/>
</dbReference>
<dbReference type="AlphaFoldDB" id="A0A813KJI3"/>
<feature type="region of interest" description="Disordered" evidence="1">
    <location>
        <begin position="1"/>
        <end position="55"/>
    </location>
</feature>
<evidence type="ECO:0000313" key="2">
    <source>
        <dbReference type="EMBL" id="CAE8702654.1"/>
    </source>
</evidence>
<protein>
    <submittedName>
        <fullName evidence="2">Uncharacterized protein</fullName>
    </submittedName>
</protein>
<dbReference type="Proteomes" id="UP000626109">
    <property type="component" value="Unassembled WGS sequence"/>
</dbReference>
<name>A0A813KJI3_POLGL</name>
<sequence length="249" mass="28398">MGSDGYREQSSRGRADSPRHRRRRSPRSREESRGSQLPPPKRHTAEVPSRREDWSYSQDGLPEEFQFDGFRNKQFNVVFRARPHAQVNGRQTYWDETGEQFVYYQQDRMGWALCPRKDADTGEDLFVSIQQRGLTRGLAFEEERLGVWQEYLEGKWVKTDLVRCRKAEPRNDDRGRVATVGRRENSEGLKSGRPKVSSAGNSTSRSSKVAVPPSGAASAPASVAEMKRLLEADPDVEEVLLIRDSQTAR</sequence>